<dbReference type="Pfam" id="PF13102">
    <property type="entry name" value="Phage_int_SAM_5"/>
    <property type="match status" value="1"/>
</dbReference>
<accession>A0A2U8QV17</accession>
<evidence type="ECO:0000313" key="5">
    <source>
        <dbReference type="EMBL" id="AWM13891.1"/>
    </source>
</evidence>
<dbReference type="InterPro" id="IPR025269">
    <property type="entry name" value="SAM-like_dom"/>
</dbReference>
<evidence type="ECO:0000259" key="4">
    <source>
        <dbReference type="PROSITE" id="PS51898"/>
    </source>
</evidence>
<dbReference type="SUPFAM" id="SSF56349">
    <property type="entry name" value="DNA breaking-rejoining enzymes"/>
    <property type="match status" value="1"/>
</dbReference>
<evidence type="ECO:0000256" key="2">
    <source>
        <dbReference type="ARBA" id="ARBA00023125"/>
    </source>
</evidence>
<dbReference type="PANTHER" id="PTHR30349:SF64">
    <property type="entry name" value="PROPHAGE INTEGRASE INTD-RELATED"/>
    <property type="match status" value="1"/>
</dbReference>
<evidence type="ECO:0000256" key="3">
    <source>
        <dbReference type="ARBA" id="ARBA00023172"/>
    </source>
</evidence>
<comment type="similarity">
    <text evidence="1">Belongs to the 'phage' integrase family.</text>
</comment>
<dbReference type="InterPro" id="IPR013762">
    <property type="entry name" value="Integrase-like_cat_sf"/>
</dbReference>
<dbReference type="AlphaFoldDB" id="A0A2U8QV17"/>
<dbReference type="OrthoDB" id="1098628at2"/>
<keyword evidence="3" id="KW-0233">DNA recombination</keyword>
<dbReference type="Proteomes" id="UP000245429">
    <property type="component" value="Chromosome"/>
</dbReference>
<organism evidence="5 6">
    <name type="scientific">Flavobacterium sediminis</name>
    <dbReference type="NCBI Taxonomy" id="2201181"/>
    <lineage>
        <taxon>Bacteria</taxon>
        <taxon>Pseudomonadati</taxon>
        <taxon>Bacteroidota</taxon>
        <taxon>Flavobacteriia</taxon>
        <taxon>Flavobacteriales</taxon>
        <taxon>Flavobacteriaceae</taxon>
        <taxon>Flavobacterium</taxon>
    </lineage>
</organism>
<dbReference type="Gene3D" id="1.10.443.10">
    <property type="entry name" value="Intergrase catalytic core"/>
    <property type="match status" value="1"/>
</dbReference>
<name>A0A2U8QV17_9FLAO</name>
<feature type="domain" description="Tyr recombinase" evidence="4">
    <location>
        <begin position="218"/>
        <end position="391"/>
    </location>
</feature>
<dbReference type="GO" id="GO:0006310">
    <property type="term" value="P:DNA recombination"/>
    <property type="evidence" value="ECO:0007669"/>
    <property type="project" value="UniProtKB-KW"/>
</dbReference>
<dbReference type="KEGG" id="fse:DI487_08465"/>
<dbReference type="RefSeq" id="WP_109569258.1">
    <property type="nucleotide sequence ID" value="NZ_CP029463.1"/>
</dbReference>
<gene>
    <name evidence="5" type="ORF">DI487_08465</name>
</gene>
<sequence>MKKLSILFILPKGKVRRDNKIVIKCRVTYDKNRKEFSTGIFINPDYWDGKSQEVKNSNGSNIVNSQLNLIKTKINQVFLYLQVNDTKFTVEDILRKYKGEPTKKEFGIVEVYNNYLLRIEKLVGKDIQLVTYNKYIESLRHLKAFLKSKYKQKDILVLELKYPFITEYEYFLKTEQNLQLSTLNKAIQRFRKVISFAISQGYLDRDPFYAYKAKRLKKEVVFLNSNQLKALECKNFEIVRLQQIKDMFVFCCYTGLGFKEMMGLKYSNIIERFDGNEWLSVKRNKTSRVYYVPILPIAKVLIKKYQNETDYVFPRMSNPKFNAYLKEIANVVGIQLNLTHHIARKTFATTVLLYNDVPMEVVSELLGHSKLSTTQEHYAKVVQKKVSEQMNSLSEKLNKNEENRKD</sequence>
<dbReference type="InterPro" id="IPR011010">
    <property type="entry name" value="DNA_brk_join_enz"/>
</dbReference>
<dbReference type="InterPro" id="IPR035386">
    <property type="entry name" value="Arm-DNA-bind_5"/>
</dbReference>
<dbReference type="CDD" id="cd01185">
    <property type="entry name" value="INTN1_C_like"/>
    <property type="match status" value="1"/>
</dbReference>
<reference evidence="5 6" key="1">
    <citation type="submission" date="2018-05" db="EMBL/GenBank/DDBJ databases">
        <title>Flavobacterium sp. MEBiC07310.</title>
        <authorList>
            <person name="Baek K."/>
        </authorList>
    </citation>
    <scope>NUCLEOTIDE SEQUENCE [LARGE SCALE GENOMIC DNA]</scope>
    <source>
        <strain evidence="5 6">MEBiC07310</strain>
    </source>
</reference>
<dbReference type="PANTHER" id="PTHR30349">
    <property type="entry name" value="PHAGE INTEGRASE-RELATED"/>
    <property type="match status" value="1"/>
</dbReference>
<dbReference type="Gene3D" id="1.10.150.130">
    <property type="match status" value="1"/>
</dbReference>
<evidence type="ECO:0000256" key="1">
    <source>
        <dbReference type="ARBA" id="ARBA00008857"/>
    </source>
</evidence>
<keyword evidence="2" id="KW-0238">DNA-binding</keyword>
<evidence type="ECO:0000313" key="6">
    <source>
        <dbReference type="Proteomes" id="UP000245429"/>
    </source>
</evidence>
<dbReference type="PROSITE" id="PS51898">
    <property type="entry name" value="TYR_RECOMBINASE"/>
    <property type="match status" value="1"/>
</dbReference>
<keyword evidence="6" id="KW-1185">Reference proteome</keyword>
<dbReference type="GO" id="GO:0015074">
    <property type="term" value="P:DNA integration"/>
    <property type="evidence" value="ECO:0007669"/>
    <property type="project" value="InterPro"/>
</dbReference>
<dbReference type="InterPro" id="IPR002104">
    <property type="entry name" value="Integrase_catalytic"/>
</dbReference>
<dbReference type="Pfam" id="PF00589">
    <property type="entry name" value="Phage_integrase"/>
    <property type="match status" value="1"/>
</dbReference>
<protein>
    <submittedName>
        <fullName evidence="5">Integrase</fullName>
    </submittedName>
</protein>
<dbReference type="InterPro" id="IPR010998">
    <property type="entry name" value="Integrase_recombinase_N"/>
</dbReference>
<proteinExistence type="inferred from homology"/>
<dbReference type="GO" id="GO:0003677">
    <property type="term" value="F:DNA binding"/>
    <property type="evidence" value="ECO:0007669"/>
    <property type="project" value="UniProtKB-KW"/>
</dbReference>
<dbReference type="Pfam" id="PF17293">
    <property type="entry name" value="Arm-DNA-bind_5"/>
    <property type="match status" value="1"/>
</dbReference>
<dbReference type="InterPro" id="IPR050090">
    <property type="entry name" value="Tyrosine_recombinase_XerCD"/>
</dbReference>
<dbReference type="EMBL" id="CP029463">
    <property type="protein sequence ID" value="AWM13891.1"/>
    <property type="molecule type" value="Genomic_DNA"/>
</dbReference>